<organism evidence="2 3">
    <name type="scientific">Actinomadura miaoliensis</name>
    <dbReference type="NCBI Taxonomy" id="430685"/>
    <lineage>
        <taxon>Bacteria</taxon>
        <taxon>Bacillati</taxon>
        <taxon>Actinomycetota</taxon>
        <taxon>Actinomycetes</taxon>
        <taxon>Streptosporangiales</taxon>
        <taxon>Thermomonosporaceae</taxon>
        <taxon>Actinomadura</taxon>
    </lineage>
</organism>
<proteinExistence type="predicted"/>
<feature type="region of interest" description="Disordered" evidence="1">
    <location>
        <begin position="35"/>
        <end position="98"/>
    </location>
</feature>
<evidence type="ECO:0000313" key="3">
    <source>
        <dbReference type="Proteomes" id="UP001500683"/>
    </source>
</evidence>
<comment type="caution">
    <text evidence="2">The sequence shown here is derived from an EMBL/GenBank/DDBJ whole genome shotgun (WGS) entry which is preliminary data.</text>
</comment>
<feature type="compositionally biased region" description="Polar residues" evidence="1">
    <location>
        <begin position="49"/>
        <end position="61"/>
    </location>
</feature>
<name>A0ABP7UW16_9ACTN</name>
<dbReference type="EMBL" id="BAAAZG010000001">
    <property type="protein sequence ID" value="GAA4054259.1"/>
    <property type="molecule type" value="Genomic_DNA"/>
</dbReference>
<dbReference type="Proteomes" id="UP001500683">
    <property type="component" value="Unassembled WGS sequence"/>
</dbReference>
<keyword evidence="3" id="KW-1185">Reference proteome</keyword>
<sequence length="122" mass="13213">MADRARTPLGAARVHTARDKIRKSAEFLTWLEHQDRHQPRQFAGCSPDAAQTSRSTPTPSGSDCVISASHRPVPAPPRSASSPCKPGPGRRSHARYHDESLAIIAAEAAGPWSRYAPGDHTR</sequence>
<feature type="compositionally biased region" description="Low complexity" evidence="1">
    <location>
        <begin position="67"/>
        <end position="83"/>
    </location>
</feature>
<protein>
    <recommendedName>
        <fullName evidence="4">Transposase</fullName>
    </recommendedName>
</protein>
<accession>A0ABP7UW16</accession>
<evidence type="ECO:0000256" key="1">
    <source>
        <dbReference type="SAM" id="MobiDB-lite"/>
    </source>
</evidence>
<evidence type="ECO:0000313" key="2">
    <source>
        <dbReference type="EMBL" id="GAA4054259.1"/>
    </source>
</evidence>
<gene>
    <name evidence="2" type="ORF">GCM10022214_01220</name>
</gene>
<reference evidence="3" key="1">
    <citation type="journal article" date="2019" name="Int. J. Syst. Evol. Microbiol.">
        <title>The Global Catalogue of Microorganisms (GCM) 10K type strain sequencing project: providing services to taxonomists for standard genome sequencing and annotation.</title>
        <authorList>
            <consortium name="The Broad Institute Genomics Platform"/>
            <consortium name="The Broad Institute Genome Sequencing Center for Infectious Disease"/>
            <person name="Wu L."/>
            <person name="Ma J."/>
        </authorList>
    </citation>
    <scope>NUCLEOTIDE SEQUENCE [LARGE SCALE GENOMIC DNA]</scope>
    <source>
        <strain evidence="3">JCM 16702</strain>
    </source>
</reference>
<evidence type="ECO:0008006" key="4">
    <source>
        <dbReference type="Google" id="ProtNLM"/>
    </source>
</evidence>